<dbReference type="Pfam" id="PF00155">
    <property type="entry name" value="Aminotran_1_2"/>
    <property type="match status" value="1"/>
</dbReference>
<dbReference type="CDD" id="cd07377">
    <property type="entry name" value="WHTH_GntR"/>
    <property type="match status" value="1"/>
</dbReference>
<dbReference type="Gene3D" id="1.10.10.10">
    <property type="entry name" value="Winged helix-like DNA-binding domain superfamily/Winged helix DNA-binding domain"/>
    <property type="match status" value="1"/>
</dbReference>
<dbReference type="EMBL" id="ADLT01000045">
    <property type="protein sequence ID" value="EHO62754.1"/>
    <property type="molecule type" value="Genomic_DNA"/>
</dbReference>
<sequence>MTGYMKLYTQLREKITRRIYHEGDRLPSKRQLADESGYSVITVEHAYELLAEEGYVEPRERSGYYVIYKEGDSYPVGEGKKVRRRLSERIVVERRDEGERDLFPFSAFARTMRNVLSNYGEKILDPSPNKGCVELRETLASYLARSRHMEVSPEAILIGSGAEYLYGLNVQVLGRNRVYALENPSYEKIRKVYEASQVPLEMLTMGKEGIETEELQRSRASVLHVTPFNSYPSGITASASKRAEYIRWARARKGYIIEDDFDSEFTLLSKPEDTLFSLSPGGEVIYMNSFSKTIAPSIRVGYLVIPESLLPLYEEKVGFYSCTVPVFDQLVLAEFIMSGRFERHINRVRRKRRKLEALRKR</sequence>
<dbReference type="RefSeq" id="WP_008859840.1">
    <property type="nucleotide sequence ID" value="NZ_JH591188.1"/>
</dbReference>
<dbReference type="OrthoDB" id="9808770at2"/>
<dbReference type="GO" id="GO:0030170">
    <property type="term" value="F:pyridoxal phosphate binding"/>
    <property type="evidence" value="ECO:0007669"/>
    <property type="project" value="InterPro"/>
</dbReference>
<keyword evidence="8" id="KW-1185">Reference proteome</keyword>
<name>H1D158_9FIRM</name>
<evidence type="ECO:0000256" key="4">
    <source>
        <dbReference type="ARBA" id="ARBA00023125"/>
    </source>
</evidence>
<comment type="similarity">
    <text evidence="1">In the C-terminal section; belongs to the class-I pyridoxal-phosphate-dependent aminotransferase family.</text>
</comment>
<dbReference type="PATRIC" id="fig|742743.3.peg.1365"/>
<reference evidence="7 8" key="1">
    <citation type="submission" date="2011-11" db="EMBL/GenBank/DDBJ databases">
        <title>The Genome Sequence of Dialister succinatiphilus YIT 11850.</title>
        <authorList>
            <consortium name="The Broad Institute Genome Sequencing Platform"/>
            <person name="Earl A."/>
            <person name="Ward D."/>
            <person name="Feldgarden M."/>
            <person name="Gevers D."/>
            <person name="Morotomi M."/>
            <person name="Young S.K."/>
            <person name="Zeng Q."/>
            <person name="Gargeya S."/>
            <person name="Fitzgerald M."/>
            <person name="Haas B."/>
            <person name="Abouelleil A."/>
            <person name="Alvarado L."/>
            <person name="Arachchi H.M."/>
            <person name="Berlin A."/>
            <person name="Brown A."/>
            <person name="Chapman S.B."/>
            <person name="Dunbar C."/>
            <person name="Gearin G."/>
            <person name="Goldberg J."/>
            <person name="Griggs A."/>
            <person name="Gujja S."/>
            <person name="Heiman D."/>
            <person name="Howarth C."/>
            <person name="Lui A."/>
            <person name="MacDonald P.J.P."/>
            <person name="Montmayeur A."/>
            <person name="Murphy C."/>
            <person name="Neiman D."/>
            <person name="Pearson M."/>
            <person name="Priest M."/>
            <person name="Roberts A."/>
            <person name="Saif S."/>
            <person name="Shea T."/>
            <person name="Sisk P."/>
            <person name="Stolte C."/>
            <person name="Sykes S."/>
            <person name="Wortman J."/>
            <person name="Nusbaum C."/>
            <person name="Birren B."/>
        </authorList>
    </citation>
    <scope>NUCLEOTIDE SEQUENCE [LARGE SCALE GENOMIC DNA]</scope>
    <source>
        <strain evidence="7 8">YIT 11850</strain>
    </source>
</reference>
<dbReference type="Proteomes" id="UP000003277">
    <property type="component" value="Unassembled WGS sequence"/>
</dbReference>
<dbReference type="eggNOG" id="COG1167">
    <property type="taxonomic scope" value="Bacteria"/>
</dbReference>
<keyword evidence="3" id="KW-0805">Transcription regulation</keyword>
<dbReference type="GO" id="GO:0003677">
    <property type="term" value="F:DNA binding"/>
    <property type="evidence" value="ECO:0007669"/>
    <property type="project" value="UniProtKB-KW"/>
</dbReference>
<organism evidence="7 8">
    <name type="scientific">Dialister succinatiphilus YIT 11850</name>
    <dbReference type="NCBI Taxonomy" id="742743"/>
    <lineage>
        <taxon>Bacteria</taxon>
        <taxon>Bacillati</taxon>
        <taxon>Bacillota</taxon>
        <taxon>Negativicutes</taxon>
        <taxon>Veillonellales</taxon>
        <taxon>Veillonellaceae</taxon>
        <taxon>Dialister</taxon>
    </lineage>
</organism>
<feature type="domain" description="HTH gntR-type" evidence="6">
    <location>
        <begin position="1"/>
        <end position="69"/>
    </location>
</feature>
<evidence type="ECO:0000256" key="3">
    <source>
        <dbReference type="ARBA" id="ARBA00023015"/>
    </source>
</evidence>
<dbReference type="InterPro" id="IPR015421">
    <property type="entry name" value="PyrdxlP-dep_Trfase_major"/>
</dbReference>
<evidence type="ECO:0000256" key="2">
    <source>
        <dbReference type="ARBA" id="ARBA00022898"/>
    </source>
</evidence>
<dbReference type="InterPro" id="IPR051446">
    <property type="entry name" value="HTH_trans_reg/aminotransferase"/>
</dbReference>
<dbReference type="GO" id="GO:0003700">
    <property type="term" value="F:DNA-binding transcription factor activity"/>
    <property type="evidence" value="ECO:0007669"/>
    <property type="project" value="InterPro"/>
</dbReference>
<evidence type="ECO:0000256" key="1">
    <source>
        <dbReference type="ARBA" id="ARBA00005384"/>
    </source>
</evidence>
<evidence type="ECO:0000313" key="7">
    <source>
        <dbReference type="EMBL" id="EHO62754.1"/>
    </source>
</evidence>
<dbReference type="PROSITE" id="PS50949">
    <property type="entry name" value="HTH_GNTR"/>
    <property type="match status" value="1"/>
</dbReference>
<dbReference type="SUPFAM" id="SSF53383">
    <property type="entry name" value="PLP-dependent transferases"/>
    <property type="match status" value="1"/>
</dbReference>
<dbReference type="InterPro" id="IPR004839">
    <property type="entry name" value="Aminotransferase_I/II_large"/>
</dbReference>
<dbReference type="InterPro" id="IPR036390">
    <property type="entry name" value="WH_DNA-bd_sf"/>
</dbReference>
<dbReference type="SMART" id="SM00345">
    <property type="entry name" value="HTH_GNTR"/>
    <property type="match status" value="1"/>
</dbReference>
<gene>
    <name evidence="7" type="ORF">HMPREF9453_01346</name>
</gene>
<dbReference type="CDD" id="cd00609">
    <property type="entry name" value="AAT_like"/>
    <property type="match status" value="1"/>
</dbReference>
<evidence type="ECO:0000256" key="5">
    <source>
        <dbReference type="ARBA" id="ARBA00023163"/>
    </source>
</evidence>
<dbReference type="PANTHER" id="PTHR46577">
    <property type="entry name" value="HTH-TYPE TRANSCRIPTIONAL REGULATORY PROTEIN GABR"/>
    <property type="match status" value="1"/>
</dbReference>
<dbReference type="SUPFAM" id="SSF46785">
    <property type="entry name" value="Winged helix' DNA-binding domain"/>
    <property type="match status" value="1"/>
</dbReference>
<dbReference type="InterPro" id="IPR015424">
    <property type="entry name" value="PyrdxlP-dep_Trfase"/>
</dbReference>
<dbReference type="Pfam" id="PF00392">
    <property type="entry name" value="GntR"/>
    <property type="match status" value="1"/>
</dbReference>
<proteinExistence type="inferred from homology"/>
<protein>
    <recommendedName>
        <fullName evidence="6">HTH gntR-type domain-containing protein</fullName>
    </recommendedName>
</protein>
<accession>H1D158</accession>
<dbReference type="Gene3D" id="3.40.640.10">
    <property type="entry name" value="Type I PLP-dependent aspartate aminotransferase-like (Major domain)"/>
    <property type="match status" value="1"/>
</dbReference>
<evidence type="ECO:0000313" key="8">
    <source>
        <dbReference type="Proteomes" id="UP000003277"/>
    </source>
</evidence>
<keyword evidence="2" id="KW-0663">Pyridoxal phosphate</keyword>
<keyword evidence="4" id="KW-0238">DNA-binding</keyword>
<keyword evidence="5" id="KW-0804">Transcription</keyword>
<dbReference type="HOGENOM" id="CLU_017584_0_1_9"/>
<dbReference type="InterPro" id="IPR036388">
    <property type="entry name" value="WH-like_DNA-bd_sf"/>
</dbReference>
<dbReference type="InterPro" id="IPR000524">
    <property type="entry name" value="Tscrpt_reg_HTH_GntR"/>
</dbReference>
<dbReference type="AlphaFoldDB" id="H1D158"/>
<dbReference type="STRING" id="742743.HMPREF9453_01346"/>
<comment type="caution">
    <text evidence="7">The sequence shown here is derived from an EMBL/GenBank/DDBJ whole genome shotgun (WGS) entry which is preliminary data.</text>
</comment>
<dbReference type="PANTHER" id="PTHR46577:SF1">
    <property type="entry name" value="HTH-TYPE TRANSCRIPTIONAL REGULATORY PROTEIN GABR"/>
    <property type="match status" value="1"/>
</dbReference>
<evidence type="ECO:0000259" key="6">
    <source>
        <dbReference type="PROSITE" id="PS50949"/>
    </source>
</evidence>